<reference evidence="8" key="1">
    <citation type="submission" date="2025-08" db="UniProtKB">
        <authorList>
            <consortium name="RefSeq"/>
        </authorList>
    </citation>
    <scope>IDENTIFICATION</scope>
</reference>
<feature type="compositionally biased region" description="Acidic residues" evidence="3">
    <location>
        <begin position="248"/>
        <end position="261"/>
    </location>
</feature>
<name>A0A6P7JIC6_9TELE</name>
<evidence type="ECO:0000259" key="6">
    <source>
        <dbReference type="PROSITE" id="PS50238"/>
    </source>
</evidence>
<feature type="domain" description="PH" evidence="4">
    <location>
        <begin position="438"/>
        <end position="527"/>
    </location>
</feature>
<dbReference type="SUPFAM" id="SSF48350">
    <property type="entry name" value="GTPase activation domain, GAP"/>
    <property type="match status" value="1"/>
</dbReference>
<sequence length="1143" mass="124498">MTPPPPPVPKPRACYKRDSWSSASSLDRSAHLDRQQASSNGVHLGTDEDARLLPPSSGSDGDVNFPTLAGVADVIAANIPSLAGVAAAIGASSSTSSAPGSVDGLADAAAHIPGLAEAASRVANCNSPAANTAAVSLDSIFTSLASIPSLTGVVSDMANPADSSFPSAPPLSAGRPCPPSLPEIKAGHTHTDVSALSQLVTSVLIGGGTLPPVEDTAQSTEDVLSPSPYTTKEESPYITVLACWTSQEEVDTESSNEEEETGLCSAPSGPGPLDGDPAPEQRTNTNDFPSNQSGRLIPTRPAPPPPRPAAQSGRPVKEKIPRAATIRVSRKKGGSRGSAPQSAVVRASWLDMWKGFRHNVLWATLNGQLMSLWKKRTDQFSEVLFHVSSITNVKKQDKGRFSVYFRKKHYDFMAHNNEVQDGWVTSLLASRGQPSPTPPELHGQITIKDTRSRAYAAVWGHDLWIYPNKESFQLGIAAFSVPLNVATVKSTGKHSFTLITPFKSFNLSVDSSKDLSLWLDSLSSTIRSALSCSQVALRLWENPYNKVCGDCGAANPEWASVNLLLVICQDCAGQHRALGSSLSKVRSLKMDNKIWTEPLIQLFLTYGNQLANQVWAPVVPAAEQLRPVATNEERSKFIQDKYSRGRYRRAHPLSSSRTLMDQRLRQVVCSEDVEETMSLLCSGAKVSHSDPLSPSPILLAERANQALQTELLRLNEYTEVPSHQPLSANRRPDSAPSGEEEEELHGKLEEDRFLFSLENDSAACDVLDLREVLSVFLTDGADHQFEMVTLSDQLICNTDDKEALLTHLVHILKVILPGGVSYAEVGGASAVSRVCLIEVDGATSHSDAWLLLWEDGVSVHPVHRQSQQAVRIELSMLSHHEMDPSENIITIATPDRSVSLRFEESYSCRSWFQQLQRALANQSTAPQHPAANQSSAPQSPAANQGSACQALYPVIDMLSRGSVPPAIERCISHITTYGLKVEGVYRRCGLATKVKQLVEALMTSPNSAPLEGNEQGVLDAGSALKQYVRQQECLIPNRQQWLQAAVISDERSRFKEYRRLLRQLPDNNRATLNALFGHFYMVQMFSQVNKMSAHNLAVVLVPSLFQALSQDLIGLTREFIIHHTMLFLTPEQREDEEEHITVF</sequence>
<organism evidence="7 8">
    <name type="scientific">Parambassis ranga</name>
    <name type="common">Indian glassy fish</name>
    <dbReference type="NCBI Taxonomy" id="210632"/>
    <lineage>
        <taxon>Eukaryota</taxon>
        <taxon>Metazoa</taxon>
        <taxon>Chordata</taxon>
        <taxon>Craniata</taxon>
        <taxon>Vertebrata</taxon>
        <taxon>Euteleostomi</taxon>
        <taxon>Actinopterygii</taxon>
        <taxon>Neopterygii</taxon>
        <taxon>Teleostei</taxon>
        <taxon>Neoteleostei</taxon>
        <taxon>Acanthomorphata</taxon>
        <taxon>Ovalentaria</taxon>
        <taxon>Ambassidae</taxon>
        <taxon>Parambassis</taxon>
    </lineage>
</organism>
<dbReference type="Gene3D" id="1.10.220.150">
    <property type="entry name" value="Arf GTPase activating protein"/>
    <property type="match status" value="1"/>
</dbReference>
<feature type="region of interest" description="Disordered" evidence="3">
    <location>
        <begin position="718"/>
        <end position="743"/>
    </location>
</feature>
<dbReference type="OrthoDB" id="29546at2759"/>
<dbReference type="GO" id="GO:0008270">
    <property type="term" value="F:zinc ion binding"/>
    <property type="evidence" value="ECO:0007669"/>
    <property type="project" value="UniProtKB-KW"/>
</dbReference>
<dbReference type="FunCoup" id="A0A6P7JIC6">
    <property type="interactions" value="123"/>
</dbReference>
<feature type="compositionally biased region" description="Polar residues" evidence="3">
    <location>
        <begin position="216"/>
        <end position="230"/>
    </location>
</feature>
<dbReference type="InterPro" id="IPR052227">
    <property type="entry name" value="Arf-Rho-GAP_ANK-PH_domain"/>
</dbReference>
<gene>
    <name evidence="8" type="primary">LOC114445669</name>
</gene>
<feature type="domain" description="Rho-GAP" evidence="6">
    <location>
        <begin position="949"/>
        <end position="1143"/>
    </location>
</feature>
<feature type="region of interest" description="Disordered" evidence="3">
    <location>
        <begin position="210"/>
        <end position="231"/>
    </location>
</feature>
<evidence type="ECO:0000259" key="5">
    <source>
        <dbReference type="PROSITE" id="PS50115"/>
    </source>
</evidence>
<accession>A0A6P7JIC6</accession>
<evidence type="ECO:0000313" key="8">
    <source>
        <dbReference type="RefSeq" id="XP_028276560.1"/>
    </source>
</evidence>
<evidence type="ECO:0000256" key="3">
    <source>
        <dbReference type="SAM" id="MobiDB-lite"/>
    </source>
</evidence>
<keyword evidence="1" id="KW-0343">GTPase activation</keyword>
<proteinExistence type="predicted"/>
<keyword evidence="2" id="KW-0479">Metal-binding</keyword>
<dbReference type="Gene3D" id="1.10.555.10">
    <property type="entry name" value="Rho GTPase activation protein"/>
    <property type="match status" value="1"/>
</dbReference>
<dbReference type="InterPro" id="IPR001164">
    <property type="entry name" value="ArfGAP_dom"/>
</dbReference>
<feature type="region of interest" description="Disordered" evidence="3">
    <location>
        <begin position="248"/>
        <end position="341"/>
    </location>
</feature>
<dbReference type="InterPro" id="IPR001849">
    <property type="entry name" value="PH_domain"/>
</dbReference>
<feature type="compositionally biased region" description="Polar residues" evidence="3">
    <location>
        <begin position="281"/>
        <end position="294"/>
    </location>
</feature>
<dbReference type="GO" id="GO:0005737">
    <property type="term" value="C:cytoplasm"/>
    <property type="evidence" value="ECO:0007669"/>
    <property type="project" value="TreeGrafter"/>
</dbReference>
<dbReference type="SMART" id="SM00233">
    <property type="entry name" value="PH"/>
    <property type="match status" value="3"/>
</dbReference>
<feature type="domain" description="Arf-GAP" evidence="5">
    <location>
        <begin position="533"/>
        <end position="657"/>
    </location>
</feature>
<dbReference type="GO" id="GO:0005547">
    <property type="term" value="F:phosphatidylinositol-3,4,5-trisphosphate binding"/>
    <property type="evidence" value="ECO:0007669"/>
    <property type="project" value="TreeGrafter"/>
</dbReference>
<dbReference type="InterPro" id="IPR037278">
    <property type="entry name" value="ARFGAP/RecO"/>
</dbReference>
<dbReference type="InterPro" id="IPR008936">
    <property type="entry name" value="Rho_GTPase_activation_prot"/>
</dbReference>
<feature type="compositionally biased region" description="Pro residues" evidence="3">
    <location>
        <begin position="1"/>
        <end position="10"/>
    </location>
</feature>
<dbReference type="InterPro" id="IPR000198">
    <property type="entry name" value="RhoGAP_dom"/>
</dbReference>
<dbReference type="Pfam" id="PF00620">
    <property type="entry name" value="RhoGAP"/>
    <property type="match status" value="1"/>
</dbReference>
<dbReference type="SUPFAM" id="SSF57863">
    <property type="entry name" value="ArfGap/RecO-like zinc finger"/>
    <property type="match status" value="1"/>
</dbReference>
<dbReference type="Pfam" id="PF01412">
    <property type="entry name" value="ArfGap"/>
    <property type="match status" value="1"/>
</dbReference>
<dbReference type="PROSITE" id="PS50003">
    <property type="entry name" value="PH_DOMAIN"/>
    <property type="match status" value="1"/>
</dbReference>
<evidence type="ECO:0000259" key="4">
    <source>
        <dbReference type="PROSITE" id="PS50003"/>
    </source>
</evidence>
<feature type="region of interest" description="Disordered" evidence="3">
    <location>
        <begin position="1"/>
        <end position="58"/>
    </location>
</feature>
<dbReference type="Proteomes" id="UP000515145">
    <property type="component" value="Chromosome 14"/>
</dbReference>
<dbReference type="SMART" id="SM00105">
    <property type="entry name" value="ArfGap"/>
    <property type="match status" value="1"/>
</dbReference>
<dbReference type="PROSITE" id="PS50115">
    <property type="entry name" value="ARFGAP"/>
    <property type="match status" value="1"/>
</dbReference>
<evidence type="ECO:0000256" key="1">
    <source>
        <dbReference type="ARBA" id="ARBA00022468"/>
    </source>
</evidence>
<dbReference type="InterPro" id="IPR011993">
    <property type="entry name" value="PH-like_dom_sf"/>
</dbReference>
<dbReference type="SUPFAM" id="SSF50729">
    <property type="entry name" value="PH domain-like"/>
    <property type="match status" value="2"/>
</dbReference>
<feature type="compositionally biased region" description="Low complexity" evidence="3">
    <location>
        <begin position="925"/>
        <end position="942"/>
    </location>
</feature>
<protein>
    <submittedName>
        <fullName evidence="8">Arf-GAP with Rho-GAP domain, ANK repeat and PH domain-containing protein 1 isoform X1</fullName>
    </submittedName>
</protein>
<dbReference type="PANTHER" id="PTHR45899">
    <property type="entry name" value="RHO GTPASE ACTIVATING PROTEIN AT 15B, ISOFORM C"/>
    <property type="match status" value="1"/>
</dbReference>
<keyword evidence="2" id="KW-0863">Zinc-finger</keyword>
<dbReference type="GO" id="GO:0007165">
    <property type="term" value="P:signal transduction"/>
    <property type="evidence" value="ECO:0007669"/>
    <property type="project" value="InterPro"/>
</dbReference>
<dbReference type="InterPro" id="IPR038508">
    <property type="entry name" value="ArfGAP_dom_sf"/>
</dbReference>
<feature type="region of interest" description="Disordered" evidence="3">
    <location>
        <begin position="922"/>
        <end position="942"/>
    </location>
</feature>
<keyword evidence="7" id="KW-1185">Reference proteome</keyword>
<dbReference type="PANTHER" id="PTHR45899:SF5">
    <property type="entry name" value="ARF-GAP WITH RHO-GAP DOMAIN, ANK REPEAT AND PH DOMAIN-CONTAINING PROTEIN 1-LIKE"/>
    <property type="match status" value="1"/>
</dbReference>
<dbReference type="PRINTS" id="PR00405">
    <property type="entry name" value="REVINTRACTNG"/>
</dbReference>
<dbReference type="GO" id="GO:0005096">
    <property type="term" value="F:GTPase activator activity"/>
    <property type="evidence" value="ECO:0007669"/>
    <property type="project" value="UniProtKB-KW"/>
</dbReference>
<dbReference type="SMART" id="SM00324">
    <property type="entry name" value="RhoGAP"/>
    <property type="match status" value="1"/>
</dbReference>
<dbReference type="InParanoid" id="A0A6P7JIC6"/>
<evidence type="ECO:0000313" key="7">
    <source>
        <dbReference type="Proteomes" id="UP000515145"/>
    </source>
</evidence>
<keyword evidence="2" id="KW-0862">Zinc</keyword>
<dbReference type="GO" id="GO:0008360">
    <property type="term" value="P:regulation of cell shape"/>
    <property type="evidence" value="ECO:0007669"/>
    <property type="project" value="TreeGrafter"/>
</dbReference>
<dbReference type="RefSeq" id="XP_028276560.1">
    <property type="nucleotide sequence ID" value="XM_028420759.1"/>
</dbReference>
<dbReference type="Gene3D" id="2.30.29.30">
    <property type="entry name" value="Pleckstrin-homology domain (PH domain)/Phosphotyrosine-binding domain (PTB)"/>
    <property type="match status" value="1"/>
</dbReference>
<dbReference type="GeneID" id="114445669"/>
<evidence type="ECO:0000256" key="2">
    <source>
        <dbReference type="PROSITE-ProRule" id="PRU00288"/>
    </source>
</evidence>
<dbReference type="AlphaFoldDB" id="A0A6P7JIC6"/>
<dbReference type="PROSITE" id="PS50238">
    <property type="entry name" value="RHOGAP"/>
    <property type="match status" value="1"/>
</dbReference>